<feature type="transmembrane region" description="Helical" evidence="7">
    <location>
        <begin position="291"/>
        <end position="316"/>
    </location>
</feature>
<comment type="caution">
    <text evidence="8">The sequence shown here is derived from an EMBL/GenBank/DDBJ whole genome shotgun (WGS) entry which is preliminary data.</text>
</comment>
<organism evidence="8 9">
    <name type="scientific">Pseudooceanicola batsensis (strain ATCC BAA-863 / DSM 15984 / KCTC 12145 / HTCC2597)</name>
    <name type="common">Oceanicola batsensis</name>
    <dbReference type="NCBI Taxonomy" id="252305"/>
    <lineage>
        <taxon>Bacteria</taxon>
        <taxon>Pseudomonadati</taxon>
        <taxon>Pseudomonadota</taxon>
        <taxon>Alphaproteobacteria</taxon>
        <taxon>Rhodobacterales</taxon>
        <taxon>Paracoccaceae</taxon>
        <taxon>Pseudooceanicola</taxon>
    </lineage>
</organism>
<keyword evidence="3" id="KW-1003">Cell membrane</keyword>
<evidence type="ECO:0000256" key="7">
    <source>
        <dbReference type="SAM" id="Phobius"/>
    </source>
</evidence>
<reference evidence="8 9" key="1">
    <citation type="journal article" date="2010" name="J. Bacteriol.">
        <title>Genome sequences of Oceanicola granulosus HTCC2516(T) and Oceanicola batsensis HTCC2597(TDelta).</title>
        <authorList>
            <person name="Thrash J.C."/>
            <person name="Cho J.C."/>
            <person name="Vergin K.L."/>
            <person name="Giovannoni S.J."/>
        </authorList>
    </citation>
    <scope>NUCLEOTIDE SEQUENCE [LARGE SCALE GENOMIC DNA]</scope>
    <source>
        <strain evidence="9">ATCC BAA-863 / DSM 15984 / KCTC 12145 / HTCC2597</strain>
    </source>
</reference>
<comment type="subcellular location">
    <subcellularLocation>
        <location evidence="1">Cell membrane</location>
        <topology evidence="1">Multi-pass membrane protein</topology>
    </subcellularLocation>
</comment>
<gene>
    <name evidence="8" type="ORF">OB2597_04018</name>
</gene>
<feature type="transmembrane region" description="Helical" evidence="7">
    <location>
        <begin position="12"/>
        <end position="31"/>
    </location>
</feature>
<keyword evidence="5 7" id="KW-1133">Transmembrane helix</keyword>
<protein>
    <submittedName>
        <fullName evidence="8">Polysaccharide biosynthesis protein</fullName>
    </submittedName>
</protein>
<evidence type="ECO:0000256" key="2">
    <source>
        <dbReference type="ARBA" id="ARBA00007430"/>
    </source>
</evidence>
<evidence type="ECO:0000313" key="9">
    <source>
        <dbReference type="Proteomes" id="UP000004318"/>
    </source>
</evidence>
<evidence type="ECO:0000256" key="4">
    <source>
        <dbReference type="ARBA" id="ARBA00022692"/>
    </source>
</evidence>
<feature type="transmembrane region" description="Helical" evidence="7">
    <location>
        <begin position="167"/>
        <end position="188"/>
    </location>
</feature>
<feature type="transmembrane region" description="Helical" evidence="7">
    <location>
        <begin position="74"/>
        <end position="97"/>
    </location>
</feature>
<dbReference type="EMBL" id="AAMO01000012">
    <property type="protein sequence ID" value="EAQ01574.1"/>
    <property type="molecule type" value="Genomic_DNA"/>
</dbReference>
<dbReference type="RefSeq" id="WP_009805053.1">
    <property type="nucleotide sequence ID" value="NZ_CH724131.1"/>
</dbReference>
<name>A3U2K0_PSEBH</name>
<dbReference type="PANTHER" id="PTHR30250:SF10">
    <property type="entry name" value="LIPOPOLYSACCHARIDE BIOSYNTHESIS PROTEIN WZXC"/>
    <property type="match status" value="1"/>
</dbReference>
<feature type="transmembrane region" description="Helical" evidence="7">
    <location>
        <begin position="369"/>
        <end position="391"/>
    </location>
</feature>
<evidence type="ECO:0000256" key="5">
    <source>
        <dbReference type="ARBA" id="ARBA00022989"/>
    </source>
</evidence>
<dbReference type="AlphaFoldDB" id="A3U2K0"/>
<keyword evidence="4 7" id="KW-0812">Transmembrane</keyword>
<dbReference type="GO" id="GO:0005886">
    <property type="term" value="C:plasma membrane"/>
    <property type="evidence" value="ECO:0007669"/>
    <property type="project" value="UniProtKB-SubCell"/>
</dbReference>
<dbReference type="eggNOG" id="COG2244">
    <property type="taxonomic scope" value="Bacteria"/>
</dbReference>
<sequence length="480" mass="49662">MSLRVAFAHTIAARAVSVAVMAVGFAVLSRLLPPEAFGHFAVALAIYGLAQVVVSFGLRPKIISRGDDHSADEIAAAAGLSLLIGAVLCGLGLATAATMGGRLIPAPLAAALVPVSLALLVEPFALGPEARLQRELRFGLISVGSVLGVTVDAAVGIGLAYAGFGAAALAGGILASRVAVALLLILCADPALQARPRLRAGVAAWGRLRVWGQRMTLMENLPQLSKLAMIGGLSAFQGAAGLGIFDRAQTIHRILDKALLDGIKPVVLPAFSGALRKGAEPRQLYRAKLDYLSVLCWPSFALIALLAEDLVAVLLGAGWDEAVPIVRILALMGIALPATKMSQNLFIALGEADAFLRIEVTREAIRVPLALAGALVSLEAFAFAYVAGNWLKAIGTTRHLHRITGGPDGGYALIAWRAAGASLAALVGPVALHFLADLSSAATLALSLFLATAGWLAGVGLLRHPIVDELRNAVRRVRGA</sequence>
<accession>A3U2K0</accession>
<dbReference type="Pfam" id="PF13440">
    <property type="entry name" value="Polysacc_synt_3"/>
    <property type="match status" value="1"/>
</dbReference>
<feature type="transmembrane region" description="Helical" evidence="7">
    <location>
        <begin position="441"/>
        <end position="462"/>
    </location>
</feature>
<feature type="transmembrane region" description="Helical" evidence="7">
    <location>
        <begin position="37"/>
        <end position="58"/>
    </location>
</feature>
<feature type="transmembrane region" description="Helical" evidence="7">
    <location>
        <begin position="103"/>
        <end position="126"/>
    </location>
</feature>
<feature type="transmembrane region" description="Helical" evidence="7">
    <location>
        <begin position="138"/>
        <end position="161"/>
    </location>
</feature>
<proteinExistence type="inferred from homology"/>
<evidence type="ECO:0000313" key="8">
    <source>
        <dbReference type="EMBL" id="EAQ01574.1"/>
    </source>
</evidence>
<keyword evidence="9" id="KW-1185">Reference proteome</keyword>
<evidence type="ECO:0000256" key="1">
    <source>
        <dbReference type="ARBA" id="ARBA00004651"/>
    </source>
</evidence>
<evidence type="ECO:0000256" key="6">
    <source>
        <dbReference type="ARBA" id="ARBA00023136"/>
    </source>
</evidence>
<dbReference type="PANTHER" id="PTHR30250">
    <property type="entry name" value="PST FAMILY PREDICTED COLANIC ACID TRANSPORTER"/>
    <property type="match status" value="1"/>
</dbReference>
<comment type="similarity">
    <text evidence="2">Belongs to the polysaccharide synthase family.</text>
</comment>
<dbReference type="InterPro" id="IPR050833">
    <property type="entry name" value="Poly_Biosynth_Transport"/>
</dbReference>
<feature type="transmembrane region" description="Helical" evidence="7">
    <location>
        <begin position="411"/>
        <end position="435"/>
    </location>
</feature>
<evidence type="ECO:0000256" key="3">
    <source>
        <dbReference type="ARBA" id="ARBA00022475"/>
    </source>
</evidence>
<keyword evidence="6 7" id="KW-0472">Membrane</keyword>
<dbReference type="STRING" id="252305.OB2597_04018"/>
<dbReference type="HOGENOM" id="CLU_026911_4_0_5"/>
<dbReference type="OrthoDB" id="9770347at2"/>
<dbReference type="Proteomes" id="UP000004318">
    <property type="component" value="Unassembled WGS sequence"/>
</dbReference>